<gene>
    <name evidence="2" type="ORF">PC9H_008886</name>
</gene>
<comment type="caution">
    <text evidence="2">The sequence shown here is derived from an EMBL/GenBank/DDBJ whole genome shotgun (WGS) entry which is preliminary data.</text>
</comment>
<protein>
    <submittedName>
        <fullName evidence="2">Uncharacterized protein</fullName>
    </submittedName>
</protein>
<feature type="region of interest" description="Disordered" evidence="1">
    <location>
        <begin position="69"/>
        <end position="113"/>
    </location>
</feature>
<dbReference type="VEuPathDB" id="FungiDB:PC9H_008886"/>
<dbReference type="GeneID" id="59378704"/>
<evidence type="ECO:0000313" key="3">
    <source>
        <dbReference type="Proteomes" id="UP000623687"/>
    </source>
</evidence>
<dbReference type="AlphaFoldDB" id="A0A8H6ZS01"/>
<dbReference type="EMBL" id="JACETU010000006">
    <property type="protein sequence ID" value="KAF7426517.1"/>
    <property type="molecule type" value="Genomic_DNA"/>
</dbReference>
<sequence>MSLRSSTACVRAQHVLWTTTRDRAKVRVSLSSTPGGDSQWWIDADWHQSQASSSAQRAYRVHSYQTGNASTRVPLGRSSRRKTSLPALHATRPAPPALATPSSASPARTTSLPPQTQVRANLSFKHLLLHHINLMHIVPPRLRLVLRRRLQPVHRLPARAPRPRQRPLPLHLREIAVPQPHVLLLPAM</sequence>
<evidence type="ECO:0000256" key="1">
    <source>
        <dbReference type="SAM" id="MobiDB-lite"/>
    </source>
</evidence>
<evidence type="ECO:0000313" key="2">
    <source>
        <dbReference type="EMBL" id="KAF7426517.1"/>
    </source>
</evidence>
<feature type="compositionally biased region" description="Low complexity" evidence="1">
    <location>
        <begin position="99"/>
        <end position="113"/>
    </location>
</feature>
<dbReference type="RefSeq" id="XP_036629821.1">
    <property type="nucleotide sequence ID" value="XM_036778393.1"/>
</dbReference>
<organism evidence="2 3">
    <name type="scientific">Pleurotus ostreatus</name>
    <name type="common">Oyster mushroom</name>
    <name type="synonym">White-rot fungus</name>
    <dbReference type="NCBI Taxonomy" id="5322"/>
    <lineage>
        <taxon>Eukaryota</taxon>
        <taxon>Fungi</taxon>
        <taxon>Dikarya</taxon>
        <taxon>Basidiomycota</taxon>
        <taxon>Agaricomycotina</taxon>
        <taxon>Agaricomycetes</taxon>
        <taxon>Agaricomycetidae</taxon>
        <taxon>Agaricales</taxon>
        <taxon>Pleurotineae</taxon>
        <taxon>Pleurotaceae</taxon>
        <taxon>Pleurotus</taxon>
    </lineage>
</organism>
<reference evidence="2" key="1">
    <citation type="submission" date="2019-07" db="EMBL/GenBank/DDBJ databases">
        <authorList>
            <person name="Palmer J.M."/>
        </authorList>
    </citation>
    <scope>NUCLEOTIDE SEQUENCE</scope>
    <source>
        <strain evidence="2">PC9</strain>
    </source>
</reference>
<keyword evidence="3" id="KW-1185">Reference proteome</keyword>
<dbReference type="Proteomes" id="UP000623687">
    <property type="component" value="Unassembled WGS sequence"/>
</dbReference>
<name>A0A8H6ZS01_PLEOS</name>
<proteinExistence type="predicted"/>
<accession>A0A8H6ZS01</accession>